<gene>
    <name evidence="1" type="ORF">QLQ15_02200</name>
</gene>
<organism evidence="1 2">
    <name type="scientific">Lysobacter stagni</name>
    <dbReference type="NCBI Taxonomy" id="3045172"/>
    <lineage>
        <taxon>Bacteria</taxon>
        <taxon>Pseudomonadati</taxon>
        <taxon>Pseudomonadota</taxon>
        <taxon>Gammaproteobacteria</taxon>
        <taxon>Lysobacterales</taxon>
        <taxon>Lysobacteraceae</taxon>
        <taxon>Lysobacter</taxon>
    </lineage>
</organism>
<dbReference type="RefSeq" id="WP_283211226.1">
    <property type="nucleotide sequence ID" value="NZ_JASGBI010000001.1"/>
</dbReference>
<comment type="caution">
    <text evidence="1">The sequence shown here is derived from an EMBL/GenBank/DDBJ whole genome shotgun (WGS) entry which is preliminary data.</text>
</comment>
<reference evidence="1 2" key="1">
    <citation type="submission" date="2023-05" db="EMBL/GenBank/DDBJ databases">
        <title>Lysobacter sp. strain LF1 Genome sequencing and assembly.</title>
        <authorList>
            <person name="Jung Y."/>
        </authorList>
    </citation>
    <scope>NUCLEOTIDE SEQUENCE [LARGE SCALE GENOMIC DNA]</scope>
    <source>
        <strain evidence="1 2">LF1</strain>
    </source>
</reference>
<sequence>MHRALPKHPEHAGFEERESHEALQALRLDASARATGECIRNKELTLFEGIDLREASKQ</sequence>
<name>A0ABT6XC52_9GAMM</name>
<evidence type="ECO:0000313" key="2">
    <source>
        <dbReference type="Proteomes" id="UP001321580"/>
    </source>
</evidence>
<dbReference type="EMBL" id="JASGBI010000001">
    <property type="protein sequence ID" value="MDI9237720.1"/>
    <property type="molecule type" value="Genomic_DNA"/>
</dbReference>
<keyword evidence="2" id="KW-1185">Reference proteome</keyword>
<proteinExistence type="predicted"/>
<protein>
    <submittedName>
        <fullName evidence="1">Uncharacterized protein</fullName>
    </submittedName>
</protein>
<evidence type="ECO:0000313" key="1">
    <source>
        <dbReference type="EMBL" id="MDI9237720.1"/>
    </source>
</evidence>
<accession>A0ABT6XC52</accession>
<dbReference type="Proteomes" id="UP001321580">
    <property type="component" value="Unassembled WGS sequence"/>
</dbReference>